<reference evidence="1 2" key="1">
    <citation type="submission" date="2014-04" db="EMBL/GenBank/DDBJ databases">
        <authorList>
            <consortium name="DOE Joint Genome Institute"/>
            <person name="Kuo A."/>
            <person name="Ruytinx J."/>
            <person name="Rineau F."/>
            <person name="Colpaert J."/>
            <person name="Kohler A."/>
            <person name="Nagy L.G."/>
            <person name="Floudas D."/>
            <person name="Copeland A."/>
            <person name="Barry K.W."/>
            <person name="Cichocki N."/>
            <person name="Veneault-Fourrey C."/>
            <person name="LaButti K."/>
            <person name="Lindquist E.A."/>
            <person name="Lipzen A."/>
            <person name="Lundell T."/>
            <person name="Morin E."/>
            <person name="Murat C."/>
            <person name="Sun H."/>
            <person name="Tunlid A."/>
            <person name="Henrissat B."/>
            <person name="Grigoriev I.V."/>
            <person name="Hibbett D.S."/>
            <person name="Martin F."/>
            <person name="Nordberg H.P."/>
            <person name="Cantor M.N."/>
            <person name="Hua S.X."/>
        </authorList>
    </citation>
    <scope>NUCLEOTIDE SEQUENCE [LARGE SCALE GENOMIC DNA]</scope>
    <source>
        <strain evidence="1 2">UH-Slu-Lm8-n1</strain>
    </source>
</reference>
<sequence>MSGYSRLRYFILLSCVTSLHIVHNEALESRPSRFHFALYWVRTSNQNMLRRTDTCSY</sequence>
<dbReference type="HOGENOM" id="CLU_2998063_0_0_1"/>
<dbReference type="Proteomes" id="UP000054485">
    <property type="component" value="Unassembled WGS sequence"/>
</dbReference>
<dbReference type="EMBL" id="KN835218">
    <property type="protein sequence ID" value="KIK43216.1"/>
    <property type="molecule type" value="Genomic_DNA"/>
</dbReference>
<accession>A0A0D0AMZ4</accession>
<dbReference type="InParanoid" id="A0A0D0AMZ4"/>
<dbReference type="AlphaFoldDB" id="A0A0D0AMZ4"/>
<protein>
    <submittedName>
        <fullName evidence="1">Uncharacterized protein</fullName>
    </submittedName>
</protein>
<organism evidence="1 2">
    <name type="scientific">Suillus luteus UH-Slu-Lm8-n1</name>
    <dbReference type="NCBI Taxonomy" id="930992"/>
    <lineage>
        <taxon>Eukaryota</taxon>
        <taxon>Fungi</taxon>
        <taxon>Dikarya</taxon>
        <taxon>Basidiomycota</taxon>
        <taxon>Agaricomycotina</taxon>
        <taxon>Agaricomycetes</taxon>
        <taxon>Agaricomycetidae</taxon>
        <taxon>Boletales</taxon>
        <taxon>Suillineae</taxon>
        <taxon>Suillaceae</taxon>
        <taxon>Suillus</taxon>
    </lineage>
</organism>
<evidence type="ECO:0000313" key="2">
    <source>
        <dbReference type="Proteomes" id="UP000054485"/>
    </source>
</evidence>
<evidence type="ECO:0000313" key="1">
    <source>
        <dbReference type="EMBL" id="KIK43216.1"/>
    </source>
</evidence>
<name>A0A0D0AMZ4_9AGAM</name>
<proteinExistence type="predicted"/>
<gene>
    <name evidence="1" type="ORF">CY34DRAFT_724748</name>
</gene>
<reference evidence="2" key="2">
    <citation type="submission" date="2015-01" db="EMBL/GenBank/DDBJ databases">
        <title>Evolutionary Origins and Diversification of the Mycorrhizal Mutualists.</title>
        <authorList>
            <consortium name="DOE Joint Genome Institute"/>
            <consortium name="Mycorrhizal Genomics Consortium"/>
            <person name="Kohler A."/>
            <person name="Kuo A."/>
            <person name="Nagy L.G."/>
            <person name="Floudas D."/>
            <person name="Copeland A."/>
            <person name="Barry K.W."/>
            <person name="Cichocki N."/>
            <person name="Veneault-Fourrey C."/>
            <person name="LaButti K."/>
            <person name="Lindquist E.A."/>
            <person name="Lipzen A."/>
            <person name="Lundell T."/>
            <person name="Morin E."/>
            <person name="Murat C."/>
            <person name="Riley R."/>
            <person name="Ohm R."/>
            <person name="Sun H."/>
            <person name="Tunlid A."/>
            <person name="Henrissat B."/>
            <person name="Grigoriev I.V."/>
            <person name="Hibbett D.S."/>
            <person name="Martin F."/>
        </authorList>
    </citation>
    <scope>NUCLEOTIDE SEQUENCE [LARGE SCALE GENOMIC DNA]</scope>
    <source>
        <strain evidence="2">UH-Slu-Lm8-n1</strain>
    </source>
</reference>
<keyword evidence="2" id="KW-1185">Reference proteome</keyword>